<evidence type="ECO:0000259" key="3">
    <source>
        <dbReference type="PROSITE" id="PS50801"/>
    </source>
</evidence>
<dbReference type="PANTHER" id="PTHR33495">
    <property type="entry name" value="ANTI-SIGMA FACTOR ANTAGONIST TM_1081-RELATED-RELATED"/>
    <property type="match status" value="1"/>
</dbReference>
<dbReference type="InterPro" id="IPR003658">
    <property type="entry name" value="Anti-sigma_ant"/>
</dbReference>
<dbReference type="Pfam" id="PF01740">
    <property type="entry name" value="STAS"/>
    <property type="match status" value="1"/>
</dbReference>
<dbReference type="CDD" id="cd07043">
    <property type="entry name" value="STAS_anti-anti-sigma_factors"/>
    <property type="match status" value="1"/>
</dbReference>
<gene>
    <name evidence="4" type="ORF">HNR30_000550</name>
</gene>
<feature type="domain" description="STAS" evidence="3">
    <location>
        <begin position="1"/>
        <end position="105"/>
    </location>
</feature>
<evidence type="ECO:0000313" key="4">
    <source>
        <dbReference type="EMBL" id="MBA2889215.1"/>
    </source>
</evidence>
<dbReference type="PROSITE" id="PS50801">
    <property type="entry name" value="STAS"/>
    <property type="match status" value="1"/>
</dbReference>
<reference evidence="4 5" key="1">
    <citation type="submission" date="2020-07" db="EMBL/GenBank/DDBJ databases">
        <title>Genomic Encyclopedia of Type Strains, Phase IV (KMG-IV): sequencing the most valuable type-strain genomes for metagenomic binning, comparative biology and taxonomic classification.</title>
        <authorList>
            <person name="Goeker M."/>
        </authorList>
    </citation>
    <scope>NUCLEOTIDE SEQUENCE [LARGE SCALE GENOMIC DNA]</scope>
    <source>
        <strain evidence="4 5">DSM 45533</strain>
    </source>
</reference>
<dbReference type="Gene3D" id="3.30.750.24">
    <property type="entry name" value="STAS domain"/>
    <property type="match status" value="1"/>
</dbReference>
<evidence type="ECO:0000256" key="2">
    <source>
        <dbReference type="RuleBase" id="RU003749"/>
    </source>
</evidence>
<dbReference type="PANTHER" id="PTHR33495:SF2">
    <property type="entry name" value="ANTI-SIGMA FACTOR ANTAGONIST TM_1081-RELATED"/>
    <property type="match status" value="1"/>
</dbReference>
<sequence>MDLVEPFAVAAVVGEVDSTTTDRLQAAIDEAVKLSPHLLLDLSELGFLDSAGIRVILHAYNHAKQTGGSLAMCGLRASPQRLIELVGLAEYIPTYRTRDDALEIGPVLPV</sequence>
<evidence type="ECO:0000256" key="1">
    <source>
        <dbReference type="ARBA" id="ARBA00009013"/>
    </source>
</evidence>
<dbReference type="NCBIfam" id="TIGR00377">
    <property type="entry name" value="ant_ant_sig"/>
    <property type="match status" value="1"/>
</dbReference>
<comment type="caution">
    <text evidence="4">The sequence shown here is derived from an EMBL/GenBank/DDBJ whole genome shotgun (WGS) entry which is preliminary data.</text>
</comment>
<dbReference type="InterPro" id="IPR002645">
    <property type="entry name" value="STAS_dom"/>
</dbReference>
<organism evidence="4 5">
    <name type="scientific">Nonomuraea soli</name>
    <dbReference type="NCBI Taxonomy" id="1032476"/>
    <lineage>
        <taxon>Bacteria</taxon>
        <taxon>Bacillati</taxon>
        <taxon>Actinomycetota</taxon>
        <taxon>Actinomycetes</taxon>
        <taxon>Streptosporangiales</taxon>
        <taxon>Streptosporangiaceae</taxon>
        <taxon>Nonomuraea</taxon>
    </lineage>
</organism>
<dbReference type="InterPro" id="IPR036513">
    <property type="entry name" value="STAS_dom_sf"/>
</dbReference>
<dbReference type="GO" id="GO:0043856">
    <property type="term" value="F:anti-sigma factor antagonist activity"/>
    <property type="evidence" value="ECO:0007669"/>
    <property type="project" value="InterPro"/>
</dbReference>
<dbReference type="SUPFAM" id="SSF52091">
    <property type="entry name" value="SpoIIaa-like"/>
    <property type="match status" value="1"/>
</dbReference>
<dbReference type="Proteomes" id="UP000530928">
    <property type="component" value="Unassembled WGS sequence"/>
</dbReference>
<comment type="similarity">
    <text evidence="1 2">Belongs to the anti-sigma-factor antagonist family.</text>
</comment>
<evidence type="ECO:0000313" key="5">
    <source>
        <dbReference type="Proteomes" id="UP000530928"/>
    </source>
</evidence>
<protein>
    <recommendedName>
        <fullName evidence="2">Anti-sigma factor antagonist</fullName>
    </recommendedName>
</protein>
<proteinExistence type="inferred from homology"/>
<name>A0A7W0CDK8_9ACTN</name>
<keyword evidence="5" id="KW-1185">Reference proteome</keyword>
<accession>A0A7W0CDK8</accession>
<dbReference type="AlphaFoldDB" id="A0A7W0CDK8"/>
<dbReference type="EMBL" id="JACDUR010000001">
    <property type="protein sequence ID" value="MBA2889215.1"/>
    <property type="molecule type" value="Genomic_DNA"/>
</dbReference>